<evidence type="ECO:0000256" key="5">
    <source>
        <dbReference type="ARBA" id="ARBA00022679"/>
    </source>
</evidence>
<evidence type="ECO:0000256" key="7">
    <source>
        <dbReference type="ARBA" id="ARBA00023012"/>
    </source>
</evidence>
<proteinExistence type="predicted"/>
<evidence type="ECO:0000256" key="8">
    <source>
        <dbReference type="SAM" id="Phobius"/>
    </source>
</evidence>
<comment type="caution">
    <text evidence="10">The sequence shown here is derived from an EMBL/GenBank/DDBJ whole genome shotgun (WGS) entry which is preliminary data.</text>
</comment>
<dbReference type="CDD" id="cd00075">
    <property type="entry name" value="HATPase"/>
    <property type="match status" value="1"/>
</dbReference>
<feature type="transmembrane region" description="Helical" evidence="8">
    <location>
        <begin position="123"/>
        <end position="143"/>
    </location>
</feature>
<organism evidence="10 11">
    <name type="scientific">Arthrobacter silviterrae</name>
    <dbReference type="NCBI Taxonomy" id="2026658"/>
    <lineage>
        <taxon>Bacteria</taxon>
        <taxon>Bacillati</taxon>
        <taxon>Actinomycetota</taxon>
        <taxon>Actinomycetes</taxon>
        <taxon>Micrococcales</taxon>
        <taxon>Micrococcaceae</taxon>
        <taxon>Arthrobacter</taxon>
    </lineage>
</organism>
<reference evidence="10 11" key="1">
    <citation type="submission" date="2020-02" db="EMBL/GenBank/DDBJ databases">
        <title>Genome sequence of the type strain DSM 27180 of Arthrobacter silviterrae.</title>
        <authorList>
            <person name="Gao J."/>
            <person name="Sun J."/>
        </authorList>
    </citation>
    <scope>NUCLEOTIDE SEQUENCE [LARGE SCALE GENOMIC DNA]</scope>
    <source>
        <strain evidence="10 11">DSM 27180</strain>
    </source>
</reference>
<dbReference type="InterPro" id="IPR003594">
    <property type="entry name" value="HATPase_dom"/>
</dbReference>
<dbReference type="PANTHER" id="PTHR43047">
    <property type="entry name" value="TWO-COMPONENT HISTIDINE PROTEIN KINASE"/>
    <property type="match status" value="1"/>
</dbReference>
<dbReference type="PRINTS" id="PR00344">
    <property type="entry name" value="BCTRLSENSOR"/>
</dbReference>
<dbReference type="SUPFAM" id="SSF55785">
    <property type="entry name" value="PYP-like sensor domain (PAS domain)"/>
    <property type="match status" value="1"/>
</dbReference>
<evidence type="ECO:0000313" key="11">
    <source>
        <dbReference type="Proteomes" id="UP000479226"/>
    </source>
</evidence>
<dbReference type="SUPFAM" id="SSF47384">
    <property type="entry name" value="Homodimeric domain of signal transducing histidine kinase"/>
    <property type="match status" value="1"/>
</dbReference>
<keyword evidence="8" id="KW-0472">Membrane</keyword>
<accession>A0ABX0D9X5</accession>
<dbReference type="InterPro" id="IPR004358">
    <property type="entry name" value="Sig_transdc_His_kin-like_C"/>
</dbReference>
<dbReference type="Pfam" id="PF00512">
    <property type="entry name" value="HisKA"/>
    <property type="match status" value="1"/>
</dbReference>
<dbReference type="CDD" id="cd00082">
    <property type="entry name" value="HisKA"/>
    <property type="match status" value="1"/>
</dbReference>
<keyword evidence="11" id="KW-1185">Reference proteome</keyword>
<dbReference type="InterPro" id="IPR003661">
    <property type="entry name" value="HisK_dim/P_dom"/>
</dbReference>
<evidence type="ECO:0000256" key="3">
    <source>
        <dbReference type="ARBA" id="ARBA00012438"/>
    </source>
</evidence>
<evidence type="ECO:0000256" key="6">
    <source>
        <dbReference type="ARBA" id="ARBA00022777"/>
    </source>
</evidence>
<feature type="transmembrane region" description="Helical" evidence="8">
    <location>
        <begin position="90"/>
        <end position="111"/>
    </location>
</feature>
<dbReference type="PROSITE" id="PS50109">
    <property type="entry name" value="HIS_KIN"/>
    <property type="match status" value="1"/>
</dbReference>
<evidence type="ECO:0000259" key="9">
    <source>
        <dbReference type="PROSITE" id="PS50109"/>
    </source>
</evidence>
<dbReference type="InterPro" id="IPR005467">
    <property type="entry name" value="His_kinase_dom"/>
</dbReference>
<name>A0ABX0D9X5_9MICC</name>
<dbReference type="PANTHER" id="PTHR43047:SF72">
    <property type="entry name" value="OSMOSENSING HISTIDINE PROTEIN KINASE SLN1"/>
    <property type="match status" value="1"/>
</dbReference>
<dbReference type="Pfam" id="PF02518">
    <property type="entry name" value="HATPase_c"/>
    <property type="match status" value="1"/>
</dbReference>
<comment type="catalytic activity">
    <reaction evidence="1">
        <text>ATP + protein L-histidine = ADP + protein N-phospho-L-histidine.</text>
        <dbReference type="EC" id="2.7.13.3"/>
    </reaction>
</comment>
<evidence type="ECO:0000256" key="4">
    <source>
        <dbReference type="ARBA" id="ARBA00022553"/>
    </source>
</evidence>
<sequence>MLAHAAMLYPQAYGNLAFTIGMWLHAAIFVVCLAVPWDRLPPAAFLTIPYLDFVAIGFSREGGLQYATSAGLLVLFPVFWISAAGLARRTAIAGSTVATLLMVWTPVFLAGTEATPDQLGKPLLFPFMMAGFSATVVIITANMDRQRVALQEKDFQLREALEQSRHREQLLAAVVDTVAVGLVVVDGDGHDQLINSTQETLHALAVPRGMADPPEKDLLVFAPDAVTPLSAEARPVRRAVQGESFTNYQVWIGQGDSARAVSTTARQISTNDGGNAGAVIAFHDVTEMVAALAAKDDFVANVSHEFRTPLTSIQGYLGLALDEGELLPAHVVKYLGVAERNAERLNALVADLLSSDHMTISPAVADVAGIVADSVASARPAADKNGVVLTVESPASLPALVDAGRFGQALDNLVSNAVKYSPDGGTVTVRAWAGDGGSTGSAAAAAAAGAGSAGSDLFCEVQDTGIGMSSAEQADAFTKFFRAEQALKRSIPGLGLGLQITRTIVTKHGGTITIESARGKGTTMRMVLPGCVQDSA</sequence>
<comment type="subcellular location">
    <subcellularLocation>
        <location evidence="2">Cell membrane</location>
    </subcellularLocation>
</comment>
<evidence type="ECO:0000256" key="1">
    <source>
        <dbReference type="ARBA" id="ARBA00000085"/>
    </source>
</evidence>
<feature type="transmembrane region" description="Helical" evidence="8">
    <location>
        <begin position="12"/>
        <end position="33"/>
    </location>
</feature>
<keyword evidence="8" id="KW-1133">Transmembrane helix</keyword>
<evidence type="ECO:0000313" key="10">
    <source>
        <dbReference type="EMBL" id="NGN83483.1"/>
    </source>
</evidence>
<dbReference type="Gene3D" id="1.10.287.130">
    <property type="match status" value="1"/>
</dbReference>
<keyword evidence="6 10" id="KW-0418">Kinase</keyword>
<keyword evidence="5" id="KW-0808">Transferase</keyword>
<dbReference type="EMBL" id="JAAKZI010000011">
    <property type="protein sequence ID" value="NGN83483.1"/>
    <property type="molecule type" value="Genomic_DNA"/>
</dbReference>
<keyword evidence="7" id="KW-0902">Two-component regulatory system</keyword>
<dbReference type="Gene3D" id="3.30.450.20">
    <property type="entry name" value="PAS domain"/>
    <property type="match status" value="1"/>
</dbReference>
<dbReference type="SMART" id="SM00387">
    <property type="entry name" value="HATPase_c"/>
    <property type="match status" value="1"/>
</dbReference>
<keyword evidence="8" id="KW-0812">Transmembrane</keyword>
<dbReference type="InterPro" id="IPR036890">
    <property type="entry name" value="HATPase_C_sf"/>
</dbReference>
<dbReference type="EC" id="2.7.13.3" evidence="3"/>
<protein>
    <recommendedName>
        <fullName evidence="3">histidine kinase</fullName>
        <ecNumber evidence="3">2.7.13.3</ecNumber>
    </recommendedName>
</protein>
<dbReference type="Gene3D" id="3.30.565.10">
    <property type="entry name" value="Histidine kinase-like ATPase, C-terminal domain"/>
    <property type="match status" value="1"/>
</dbReference>
<feature type="domain" description="Histidine kinase" evidence="9">
    <location>
        <begin position="301"/>
        <end position="532"/>
    </location>
</feature>
<dbReference type="GO" id="GO:0016301">
    <property type="term" value="F:kinase activity"/>
    <property type="evidence" value="ECO:0007669"/>
    <property type="project" value="UniProtKB-KW"/>
</dbReference>
<feature type="transmembrane region" description="Helical" evidence="8">
    <location>
        <begin position="64"/>
        <end position="83"/>
    </location>
</feature>
<dbReference type="SUPFAM" id="SSF55874">
    <property type="entry name" value="ATPase domain of HSP90 chaperone/DNA topoisomerase II/histidine kinase"/>
    <property type="match status" value="1"/>
</dbReference>
<gene>
    <name evidence="10" type="ORF">G6N77_08430</name>
</gene>
<dbReference type="InterPro" id="IPR036097">
    <property type="entry name" value="HisK_dim/P_sf"/>
</dbReference>
<evidence type="ECO:0000256" key="2">
    <source>
        <dbReference type="ARBA" id="ARBA00004236"/>
    </source>
</evidence>
<dbReference type="InterPro" id="IPR035965">
    <property type="entry name" value="PAS-like_dom_sf"/>
</dbReference>
<keyword evidence="4" id="KW-0597">Phosphoprotein</keyword>
<dbReference type="SMART" id="SM00388">
    <property type="entry name" value="HisKA"/>
    <property type="match status" value="1"/>
</dbReference>
<dbReference type="Proteomes" id="UP000479226">
    <property type="component" value="Unassembled WGS sequence"/>
</dbReference>